<keyword evidence="1" id="KW-0175">Coiled coil</keyword>
<dbReference type="AlphaFoldDB" id="A0A1V8T7P6"/>
<keyword evidence="5" id="KW-1185">Reference proteome</keyword>
<protein>
    <recommendedName>
        <fullName evidence="3">Heterokaryon incompatibility domain-containing protein</fullName>
    </recommendedName>
</protein>
<evidence type="ECO:0000259" key="3">
    <source>
        <dbReference type="Pfam" id="PF06985"/>
    </source>
</evidence>
<reference evidence="5" key="1">
    <citation type="submission" date="2017-03" db="EMBL/GenBank/DDBJ databases">
        <title>Genomes of endolithic fungi from Antarctica.</title>
        <authorList>
            <person name="Coleine C."/>
            <person name="Masonjones S."/>
            <person name="Stajich J.E."/>
        </authorList>
    </citation>
    <scope>NUCLEOTIDE SEQUENCE [LARGE SCALE GENOMIC DNA]</scope>
    <source>
        <strain evidence="5">CCFEE 5527</strain>
    </source>
</reference>
<feature type="compositionally biased region" description="Polar residues" evidence="2">
    <location>
        <begin position="837"/>
        <end position="850"/>
    </location>
</feature>
<accession>A0A1V8T7P6</accession>
<dbReference type="Proteomes" id="UP000192596">
    <property type="component" value="Unassembled WGS sequence"/>
</dbReference>
<feature type="domain" description="Heterokaryon incompatibility" evidence="3">
    <location>
        <begin position="39"/>
        <end position="203"/>
    </location>
</feature>
<proteinExistence type="predicted"/>
<feature type="coiled-coil region" evidence="1">
    <location>
        <begin position="800"/>
        <end position="834"/>
    </location>
</feature>
<dbReference type="Pfam" id="PF06985">
    <property type="entry name" value="HET"/>
    <property type="match status" value="1"/>
</dbReference>
<dbReference type="InterPro" id="IPR052895">
    <property type="entry name" value="HetReg/Transcr_Mod"/>
</dbReference>
<organism evidence="4 5">
    <name type="scientific">Cryoendolithus antarcticus</name>
    <dbReference type="NCBI Taxonomy" id="1507870"/>
    <lineage>
        <taxon>Eukaryota</taxon>
        <taxon>Fungi</taxon>
        <taxon>Dikarya</taxon>
        <taxon>Ascomycota</taxon>
        <taxon>Pezizomycotina</taxon>
        <taxon>Dothideomycetes</taxon>
        <taxon>Dothideomycetidae</taxon>
        <taxon>Cladosporiales</taxon>
        <taxon>Cladosporiaceae</taxon>
        <taxon>Cryoendolithus</taxon>
    </lineage>
</organism>
<feature type="compositionally biased region" description="Basic and acidic residues" evidence="2">
    <location>
        <begin position="852"/>
        <end position="871"/>
    </location>
</feature>
<gene>
    <name evidence="4" type="ORF">B0A48_07001</name>
</gene>
<dbReference type="PANTHER" id="PTHR24148">
    <property type="entry name" value="ANKYRIN REPEAT DOMAIN-CONTAINING PROTEIN 39 HOMOLOG-RELATED"/>
    <property type="match status" value="1"/>
</dbReference>
<feature type="compositionally biased region" description="Polar residues" evidence="2">
    <location>
        <begin position="520"/>
        <end position="531"/>
    </location>
</feature>
<name>A0A1V8T7P6_9PEZI</name>
<comment type="caution">
    <text evidence="4">The sequence shown here is derived from an EMBL/GenBank/DDBJ whole genome shotgun (WGS) entry which is preliminary data.</text>
</comment>
<evidence type="ECO:0000313" key="5">
    <source>
        <dbReference type="Proteomes" id="UP000192596"/>
    </source>
</evidence>
<evidence type="ECO:0000313" key="4">
    <source>
        <dbReference type="EMBL" id="OQO07304.1"/>
    </source>
</evidence>
<evidence type="ECO:0000256" key="1">
    <source>
        <dbReference type="SAM" id="Coils"/>
    </source>
</evidence>
<dbReference type="OrthoDB" id="3548654at2759"/>
<feature type="region of interest" description="Disordered" evidence="2">
    <location>
        <begin position="520"/>
        <end position="545"/>
    </location>
</feature>
<evidence type="ECO:0000256" key="2">
    <source>
        <dbReference type="SAM" id="MobiDB-lite"/>
    </source>
</evidence>
<dbReference type="PANTHER" id="PTHR24148:SF73">
    <property type="entry name" value="HET DOMAIN PROTEIN (AFU_ORTHOLOGUE AFUA_8G01020)"/>
    <property type="match status" value="1"/>
</dbReference>
<sequence>MEGIFDDAKEEIRLLKVVSFEPIVKCELKVVSLRRIDSFAALSYTWKNALHPEQAQTSENEGFKVIKCNGVECHLLENLFDALAHLGRRHDQELFWVDAICIHQSDLEEKTSQVQLMSAIYQNATSVLVWLGKADDDSENAMQIIDHLGKLQNEELKSITADALESSSVQVVLKNTFHDRMYWVSLARFLRRTWFTRAWVVQEVILANPASIFVHCGNYKITWPAIRAVSGWLSSSPWRHTFANQNFLGDSFQPPRLNSAAKIGGSQDDIVRMTQASLSGEPHDLFLDTLIRVRDFDCEMRRDKAYCCYGIGMRYRPRGFPFPKPEYRDGFTDADAFTQTAQAVLQMSQSLHLLAYAESKRSDDLQGKATIPSWVPDWSVPDKLGLGVTGYRRYWAAANLTQIVEFADNPQRRILRLRAAEIDLVAHLGNSKEEIASGADLRATREVIRLIRSDYRVRGEATVQGREEVLWRTLVTDTCPGVKCPALPEIGTQFRPWLHQRSNNAGRRILEVLDDLSQATTGASSDNTIPQSSKSSSSGRRPDPQRAAFANNFALRMCLKLFVTDSGLLGSGAEAIQPRDSVWIIPGSRVPYQLVGAAYIHGLMHGEALMQDPPLNFQTMIEQEKEELDVKLAARTSETTVQEMQARIKKLEKSGVSEGVLKNAYDSMSVLVRDLAQRYKEAGGMEGFQDHHDELNEKINTLNRKAGFDEAMGKMYARVEGQYEEQLKINSGQQTLDSMRADFRTAIGEVADGLKKHIKSLKAATLDYERFEVMVEYKKELRANNTKLLRELGAKFKEGIELLTKQNAELEQQNQQLQRNNEKLNRKCEALKRRSGKQTLGATRLTSVTSFLDERDSSAKRRQREDPRNPDLDESPPFDPASPRVADPTGSTCSPASGERDIRPPRRRRGEHAANPDDDIASSADDFVFVSSSSATAPKPSSLGVRKAVRSNPPPQFDMSQLASQAPRAPQLMTQQSAHGQLVRPQPSPNQTNPLHTTSLYTTSLHINASLHLFPAPSMGLPSVQTPPLGQMVLLQRNQLEITGPPASSLLGATGASSR</sequence>
<dbReference type="InParanoid" id="A0A1V8T7P6"/>
<dbReference type="STRING" id="1507870.A0A1V8T7P6"/>
<dbReference type="EMBL" id="NAJO01000014">
    <property type="protein sequence ID" value="OQO07304.1"/>
    <property type="molecule type" value="Genomic_DNA"/>
</dbReference>
<dbReference type="InterPro" id="IPR010730">
    <property type="entry name" value="HET"/>
</dbReference>
<feature type="region of interest" description="Disordered" evidence="2">
    <location>
        <begin position="835"/>
        <end position="921"/>
    </location>
</feature>